<evidence type="ECO:0000313" key="14">
    <source>
        <dbReference type="RefSeq" id="XP_005105182.1"/>
    </source>
</evidence>
<keyword evidence="5" id="KW-0805">Transcription regulation</keyword>
<evidence type="ECO:0000256" key="4">
    <source>
        <dbReference type="ARBA" id="ARBA00022833"/>
    </source>
</evidence>
<feature type="compositionally biased region" description="Polar residues" evidence="10">
    <location>
        <begin position="1505"/>
        <end position="1525"/>
    </location>
</feature>
<dbReference type="RefSeq" id="XP_005105182.1">
    <property type="nucleotide sequence ID" value="XM_005105125.3"/>
</dbReference>
<dbReference type="PRINTS" id="PR00398">
    <property type="entry name" value="STRDHORMONER"/>
</dbReference>
<dbReference type="PANTHER" id="PTHR24082">
    <property type="entry name" value="NUCLEAR HORMONE RECEPTOR"/>
    <property type="match status" value="1"/>
</dbReference>
<keyword evidence="8" id="KW-0675">Receptor</keyword>
<reference evidence="14" key="1">
    <citation type="submission" date="2025-08" db="UniProtKB">
        <authorList>
            <consortium name="RefSeq"/>
        </authorList>
    </citation>
    <scope>IDENTIFICATION</scope>
</reference>
<comment type="similarity">
    <text evidence="1">Belongs to the nuclear hormone receptor family. NR1 subfamily.</text>
</comment>
<keyword evidence="2" id="KW-0479">Metal-binding</keyword>
<keyword evidence="13" id="KW-1185">Reference proteome</keyword>
<feature type="compositionally biased region" description="Low complexity" evidence="10">
    <location>
        <begin position="1315"/>
        <end position="1329"/>
    </location>
</feature>
<dbReference type="InterPro" id="IPR001723">
    <property type="entry name" value="Nuclear_hrmn_rcpt"/>
</dbReference>
<feature type="compositionally biased region" description="Basic and acidic residues" evidence="10">
    <location>
        <begin position="1005"/>
        <end position="1014"/>
    </location>
</feature>
<feature type="compositionally biased region" description="Polar residues" evidence="10">
    <location>
        <begin position="788"/>
        <end position="805"/>
    </location>
</feature>
<feature type="compositionally biased region" description="Low complexity" evidence="10">
    <location>
        <begin position="1152"/>
        <end position="1206"/>
    </location>
</feature>
<organism evidence="13 14">
    <name type="scientific">Aplysia californica</name>
    <name type="common">California sea hare</name>
    <dbReference type="NCBI Taxonomy" id="6500"/>
    <lineage>
        <taxon>Eukaryota</taxon>
        <taxon>Metazoa</taxon>
        <taxon>Spiralia</taxon>
        <taxon>Lophotrochozoa</taxon>
        <taxon>Mollusca</taxon>
        <taxon>Gastropoda</taxon>
        <taxon>Heterobranchia</taxon>
        <taxon>Euthyneura</taxon>
        <taxon>Tectipleura</taxon>
        <taxon>Aplysiida</taxon>
        <taxon>Aplysioidea</taxon>
        <taxon>Aplysiidae</taxon>
        <taxon>Aplysia</taxon>
    </lineage>
</organism>
<dbReference type="Pfam" id="PF00105">
    <property type="entry name" value="zf-C4"/>
    <property type="match status" value="1"/>
</dbReference>
<keyword evidence="6" id="KW-0238">DNA-binding</keyword>
<evidence type="ECO:0000313" key="13">
    <source>
        <dbReference type="Proteomes" id="UP000694888"/>
    </source>
</evidence>
<gene>
    <name evidence="14" type="primary">LOC101863045</name>
</gene>
<feature type="compositionally biased region" description="Polar residues" evidence="10">
    <location>
        <begin position="816"/>
        <end position="825"/>
    </location>
</feature>
<sequence>MYRGISATVSRQGTMLTEPLSTRGLMEGARKQTKNSGQQRNLFPKNGVCGEGHILCKICGDKASGFHYGVFSCEGCKGFFRRTIRHKLIYKPCETPGRCLIMRISRNRCQYCRLEKCLNAGMSHEAVRLGRCPKKDRPASSSFFMLPKTQHGGVDIDKQVKTEQMVLYIHDAFKQALKEFETIAEWMFHADKDEIETPAAPVTIYTRYIPSVVKFISTFAKKIPQFLDVSVADQRALIKGCILEVAFVHDSTHVRLENDMWMDTKLNFCLHSNTLSDMGLMGEVFARFWAKLTSLARLSLTTVEVSLLCALLLFCPDREGLSSVRYLENLETDLAMALKCQLILNHSEQPSIFFQIIDVIIELRGLSAIYLEQVLDARVDKSAASVPLADPARLQTTEADQLEVKVLSEDNGFVGNNHARLFPEESMLVSGCGEPMDVCDDQPMDLKVRTDPKDTEKKRDVVLGVKTTAVSSGSGREEGKDGPSFRELIDADSVSWAEEREKREAELRLLHLSTGFSPGDFTASPSLADSDEAGPSFGGSPVTLSPSAMSSWCPPARVRSASVSLVSQKPSTPLSLPPSSTRTLSAPVSPNIPCATVENFLKKAETNNETCDSSASDSKDFYLKTEKNGDSSKEALVQSDEPVLEAENLSVKKENSEENAESSDIATDNKVGVCEVGKATDSLKSGGSVGGDTPLTTGDDTKEIEHPESGKANTGLNDLANSDVSGLDKTREDREGSWNVDTTPKISESDVEAADRKILTESQRDVSCEASDREASKSSSDSEVLNLGISQSKAKNDTNLKSSEVTGEAPKKDQPESSSHSNSVSKPGDPDIPTKELGNSPSASATPVMSLSVSTPSDLSSKAKGEISSVATSSSSLSVVVTSGTSGGPGSATTTTSFVPVPGSAKSTIATASPSAPVPPSSSSGCQMVNERSTVMPEVLLEGKAPTDIHSRSAWAGEDENDDVIILDTPLDFSSPVSKGAQPAPNEDHPLDFSQRGTNKSNAHHKTDLIRNSEAEPVDFSAKLLRDLLREGPAPVGLAPDGSYKAGGHKAIEGTCLRVPRPQAKYPSSASPFDRVVKSQGCGPICPPFSKADSVSDSVYPGGSHDQSHPGADVLAGDPVLYSVHHRRYSLPQRPTHTHGLRYAPYTKHPQRQQQQQQQLQHQQQLQQQQQLQHQLQRHQPSQQHRLQQQPYNQQHQQQQQQQQQQYRHSSHALLPPPPLQQKQVSPAASSPHLTHHHPHHPRATPPPPPLPHSQLNHAHIHPAHPGVAPSHSRPSRPPPLLAAVPRLAAHFEDGMALQMVPPEDLVHSQTHVCPPSRVHPTSRSHPSSHAPPPPHPALVQHSMNHRPVVSYSSTTLAQQDKFLPPRKGFEAVFMQPETSPQYATPPPPPRGIRGGVYVPRHPISDATSACQQNEGASDEVPLDMSAKSVSNSPGVTTYISSAQSSVGQSTSGTSEASTARLSKLLSPFTPAARHTPGTSHDTRASQVGQRPPYQPYYSSPSHPAHNSTALTASPSPVQSSTKTPRGTEAPPPEDFNSAHSRQQTSMFPSPTPQELEPDPLLGRPRSHSYSYNPQQRLSRSNIQRLLQAQPLPYHIQFKHQHQQ</sequence>
<evidence type="ECO:0000256" key="9">
    <source>
        <dbReference type="ARBA" id="ARBA00023242"/>
    </source>
</evidence>
<evidence type="ECO:0000259" key="11">
    <source>
        <dbReference type="PROSITE" id="PS51030"/>
    </source>
</evidence>
<dbReference type="Gene3D" id="1.10.565.10">
    <property type="entry name" value="Retinoid X Receptor"/>
    <property type="match status" value="1"/>
</dbReference>
<dbReference type="SUPFAM" id="SSF57716">
    <property type="entry name" value="Glucocorticoid receptor-like (DNA-binding domain)"/>
    <property type="match status" value="1"/>
</dbReference>
<feature type="region of interest" description="Disordered" evidence="10">
    <location>
        <begin position="1470"/>
        <end position="1580"/>
    </location>
</feature>
<feature type="compositionally biased region" description="Polar residues" evidence="10">
    <location>
        <begin position="1477"/>
        <end position="1489"/>
    </location>
</feature>
<keyword evidence="3" id="KW-0863">Zinc-finger</keyword>
<dbReference type="InterPro" id="IPR001728">
    <property type="entry name" value="ThyrH_rcpt"/>
</dbReference>
<feature type="region of interest" description="Disordered" evidence="10">
    <location>
        <begin position="1408"/>
        <end position="1433"/>
    </location>
</feature>
<feature type="region of interest" description="Disordered" evidence="10">
    <location>
        <begin position="1129"/>
        <end position="1281"/>
    </location>
</feature>
<dbReference type="InterPro" id="IPR050234">
    <property type="entry name" value="Nuclear_hormone_rcpt_NR1"/>
</dbReference>
<feature type="domain" description="Nuclear receptor" evidence="11">
    <location>
        <begin position="53"/>
        <end position="129"/>
    </location>
</feature>
<feature type="region of interest" description="Disordered" evidence="10">
    <location>
        <begin position="1307"/>
        <end position="1341"/>
    </location>
</feature>
<feature type="compositionally biased region" description="Basic and acidic residues" evidence="10">
    <location>
        <begin position="726"/>
        <end position="736"/>
    </location>
</feature>
<feature type="compositionally biased region" description="Low complexity" evidence="10">
    <location>
        <begin position="850"/>
        <end position="860"/>
    </location>
</feature>
<dbReference type="InterPro" id="IPR013088">
    <property type="entry name" value="Znf_NHR/GATA"/>
</dbReference>
<feature type="region of interest" description="Disordered" evidence="10">
    <location>
        <begin position="970"/>
        <end position="1014"/>
    </location>
</feature>
<keyword evidence="7" id="KW-0804">Transcription</keyword>
<feature type="compositionally biased region" description="Low complexity" evidence="10">
    <location>
        <begin position="868"/>
        <end position="884"/>
    </location>
</feature>
<dbReference type="PROSITE" id="PS00031">
    <property type="entry name" value="NUCLEAR_REC_DBD_1"/>
    <property type="match status" value="1"/>
</dbReference>
<feature type="compositionally biased region" description="Basic residues" evidence="10">
    <location>
        <begin position="1234"/>
        <end position="1243"/>
    </location>
</feature>
<feature type="compositionally biased region" description="Low complexity" evidence="10">
    <location>
        <begin position="904"/>
        <end position="915"/>
    </location>
</feature>
<dbReference type="InterPro" id="IPR035500">
    <property type="entry name" value="NHR-like_dom_sf"/>
</dbReference>
<feature type="domain" description="NR LBD" evidence="12">
    <location>
        <begin position="161"/>
        <end position="396"/>
    </location>
</feature>
<name>A0ABM0JZH1_APLCA</name>
<dbReference type="PROSITE" id="PS51030">
    <property type="entry name" value="NUCLEAR_REC_DBD_2"/>
    <property type="match status" value="1"/>
</dbReference>
<dbReference type="SMART" id="SM00430">
    <property type="entry name" value="HOLI"/>
    <property type="match status" value="1"/>
</dbReference>
<feature type="compositionally biased region" description="Polar residues" evidence="10">
    <location>
        <begin position="837"/>
        <end position="849"/>
    </location>
</feature>
<evidence type="ECO:0000256" key="3">
    <source>
        <dbReference type="ARBA" id="ARBA00022771"/>
    </source>
</evidence>
<dbReference type="PRINTS" id="PR00546">
    <property type="entry name" value="THYROIDHORMR"/>
</dbReference>
<feature type="region of interest" description="Disordered" evidence="10">
    <location>
        <begin position="521"/>
        <end position="548"/>
    </location>
</feature>
<dbReference type="PRINTS" id="PR00047">
    <property type="entry name" value="STROIDFINGER"/>
</dbReference>
<evidence type="ECO:0000259" key="12">
    <source>
        <dbReference type="PROSITE" id="PS51843"/>
    </source>
</evidence>
<feature type="compositionally biased region" description="Polar residues" evidence="10">
    <location>
        <begin position="1568"/>
        <end position="1580"/>
    </location>
</feature>
<dbReference type="SUPFAM" id="SSF48508">
    <property type="entry name" value="Nuclear receptor ligand-binding domain"/>
    <property type="match status" value="1"/>
</dbReference>
<dbReference type="Proteomes" id="UP000694888">
    <property type="component" value="Unplaced"/>
</dbReference>
<feature type="region of interest" description="Disordered" evidence="10">
    <location>
        <begin position="627"/>
        <end position="928"/>
    </location>
</feature>
<evidence type="ECO:0000256" key="1">
    <source>
        <dbReference type="ARBA" id="ARBA00008092"/>
    </source>
</evidence>
<evidence type="ECO:0000256" key="8">
    <source>
        <dbReference type="ARBA" id="ARBA00023170"/>
    </source>
</evidence>
<dbReference type="SMART" id="SM00399">
    <property type="entry name" value="ZnF_C4"/>
    <property type="match status" value="1"/>
</dbReference>
<proteinExistence type="inferred from homology"/>
<dbReference type="InterPro" id="IPR001628">
    <property type="entry name" value="Znf_hrmn_rcpt"/>
</dbReference>
<dbReference type="PANTHER" id="PTHR24082:SF473">
    <property type="entry name" value="ECDYSONE-INDUCED PROTEIN 75B, ISOFORM B"/>
    <property type="match status" value="1"/>
</dbReference>
<dbReference type="GeneID" id="101863045"/>
<evidence type="ECO:0000256" key="6">
    <source>
        <dbReference type="ARBA" id="ARBA00023125"/>
    </source>
</evidence>
<keyword evidence="9" id="KW-0539">Nucleus</keyword>
<dbReference type="InterPro" id="IPR000536">
    <property type="entry name" value="Nucl_hrmn_rcpt_lig-bd"/>
</dbReference>
<dbReference type="Pfam" id="PF00104">
    <property type="entry name" value="Hormone_recep"/>
    <property type="match status" value="1"/>
</dbReference>
<protein>
    <submittedName>
        <fullName evidence="14">Uncharacterized protein LOC101863045</fullName>
    </submittedName>
</protein>
<evidence type="ECO:0000256" key="5">
    <source>
        <dbReference type="ARBA" id="ARBA00023015"/>
    </source>
</evidence>
<dbReference type="CDD" id="cd07166">
    <property type="entry name" value="NR_DBD_REV_ERB"/>
    <property type="match status" value="1"/>
</dbReference>
<feature type="compositionally biased region" description="Polar residues" evidence="10">
    <location>
        <begin position="711"/>
        <end position="724"/>
    </location>
</feature>
<dbReference type="Gene3D" id="3.30.50.10">
    <property type="entry name" value="Erythroid Transcription Factor GATA-1, subunit A"/>
    <property type="match status" value="1"/>
</dbReference>
<feature type="region of interest" description="Disordered" evidence="10">
    <location>
        <begin position="568"/>
        <end position="587"/>
    </location>
</feature>
<feature type="compositionally biased region" description="Basic and acidic residues" evidence="10">
    <location>
        <begin position="753"/>
        <end position="776"/>
    </location>
</feature>
<feature type="region of interest" description="Disordered" evidence="10">
    <location>
        <begin position="1087"/>
        <end position="1117"/>
    </location>
</feature>
<dbReference type="PROSITE" id="PS51843">
    <property type="entry name" value="NR_LBD"/>
    <property type="match status" value="1"/>
</dbReference>
<feature type="compositionally biased region" description="Basic and acidic residues" evidence="10">
    <location>
        <begin position="699"/>
        <end position="709"/>
    </location>
</feature>
<keyword evidence="4" id="KW-0862">Zinc</keyword>
<evidence type="ECO:0000256" key="2">
    <source>
        <dbReference type="ARBA" id="ARBA00022723"/>
    </source>
</evidence>
<feature type="compositionally biased region" description="Polar residues" evidence="10">
    <location>
        <begin position="1538"/>
        <end position="1549"/>
    </location>
</feature>
<evidence type="ECO:0000256" key="7">
    <source>
        <dbReference type="ARBA" id="ARBA00023163"/>
    </source>
</evidence>
<evidence type="ECO:0000256" key="10">
    <source>
        <dbReference type="SAM" id="MobiDB-lite"/>
    </source>
</evidence>
<accession>A0ABM0JZH1</accession>